<evidence type="ECO:0000256" key="6">
    <source>
        <dbReference type="ARBA" id="ARBA00023136"/>
    </source>
</evidence>
<keyword evidence="6" id="KW-0472">Membrane</keyword>
<evidence type="ECO:0000256" key="4">
    <source>
        <dbReference type="ARBA" id="ARBA00022982"/>
    </source>
</evidence>
<evidence type="ECO:0000259" key="8">
    <source>
        <dbReference type="Pfam" id="PF00127"/>
    </source>
</evidence>
<dbReference type="Pfam" id="PF00127">
    <property type="entry name" value="Copper-bind"/>
    <property type="match status" value="1"/>
</dbReference>
<keyword evidence="3 7" id="KW-0479">Metal-binding</keyword>
<feature type="binding site" evidence="7">
    <location>
        <position position="76"/>
    </location>
    <ligand>
        <name>Cu cation</name>
        <dbReference type="ChEBI" id="CHEBI:23378"/>
    </ligand>
</feature>
<dbReference type="InterPro" id="IPR028871">
    <property type="entry name" value="BlueCu_1_BS"/>
</dbReference>
<gene>
    <name evidence="9" type="ORF">ABSL23_08715</name>
</gene>
<dbReference type="AlphaFoldDB" id="A0AAU8C935"/>
<evidence type="ECO:0000256" key="5">
    <source>
        <dbReference type="ARBA" id="ARBA00023008"/>
    </source>
</evidence>
<feature type="domain" description="Blue (type 1) copper" evidence="8">
    <location>
        <begin position="43"/>
        <end position="130"/>
    </location>
</feature>
<dbReference type="PROSITE" id="PS00196">
    <property type="entry name" value="COPPER_BLUE"/>
    <property type="match status" value="1"/>
</dbReference>
<dbReference type="RefSeq" id="WP_230891278.1">
    <property type="nucleotide sequence ID" value="NZ_CP159204.1"/>
</dbReference>
<dbReference type="SUPFAM" id="SSF49503">
    <property type="entry name" value="Cupredoxins"/>
    <property type="match status" value="1"/>
</dbReference>
<name>A0AAU8C935_9EURY</name>
<dbReference type="InterPro" id="IPR002387">
    <property type="entry name" value="Plastocyanin"/>
</dbReference>
<keyword evidence="5 7" id="KW-0186">Copper</keyword>
<comment type="subcellular location">
    <subcellularLocation>
        <location evidence="1">Membrane</location>
    </subcellularLocation>
</comment>
<dbReference type="PANTHER" id="PTHR34192">
    <property type="entry name" value="PLASTOCYANIN MAJOR ISOFORM, CHLOROPLASTIC-RELATED"/>
    <property type="match status" value="1"/>
</dbReference>
<dbReference type="GO" id="GO:0005507">
    <property type="term" value="F:copper ion binding"/>
    <property type="evidence" value="ECO:0007669"/>
    <property type="project" value="InterPro"/>
</dbReference>
<dbReference type="InterPro" id="IPR008972">
    <property type="entry name" value="Cupredoxin"/>
</dbReference>
<feature type="binding site" evidence="7">
    <location>
        <position position="124"/>
    </location>
    <ligand>
        <name>Cu cation</name>
        <dbReference type="ChEBI" id="CHEBI:23378"/>
    </ligand>
</feature>
<accession>A0AAU8C935</accession>
<organism evidence="9">
    <name type="scientific">Halobacterium sp. NMX12-1</name>
    <dbReference type="NCBI Taxonomy" id="3166650"/>
    <lineage>
        <taxon>Archaea</taxon>
        <taxon>Methanobacteriati</taxon>
        <taxon>Methanobacteriota</taxon>
        <taxon>Stenosarchaea group</taxon>
        <taxon>Halobacteria</taxon>
        <taxon>Halobacteriales</taxon>
        <taxon>Halobacteriaceae</taxon>
        <taxon>Halobacterium</taxon>
    </lineage>
</organism>
<dbReference type="Gene3D" id="2.60.40.420">
    <property type="entry name" value="Cupredoxins - blue copper proteins"/>
    <property type="match status" value="1"/>
</dbReference>
<dbReference type="KEGG" id="hanx:ABSL23_08715"/>
<evidence type="ECO:0000313" key="9">
    <source>
        <dbReference type="EMBL" id="XCF15333.1"/>
    </source>
</evidence>
<dbReference type="GeneID" id="91109226"/>
<comment type="cofactor">
    <cofactor evidence="7">
        <name>Cu(2+)</name>
        <dbReference type="ChEBI" id="CHEBI:29036"/>
    </cofactor>
    <text evidence="7">The crystal structure with reduced Cu(1+) has also been determined.</text>
</comment>
<reference evidence="9" key="1">
    <citation type="submission" date="2024-06" db="EMBL/GenBank/DDBJ databases">
        <title>Genome Sequence of an extremely halophilic archaeon isolated from Permian era halite, Salado Formation, Carlsbad, New Mexico: Halobacterium sp. strain NMX12-1.</title>
        <authorList>
            <person name="Sotoa L."/>
            <person name="DasSarma P."/>
            <person name="Anton B.P."/>
            <person name="Vincze T."/>
            <person name="Verma I."/>
            <person name="Eralp B."/>
            <person name="Powers D.W."/>
            <person name="Dozier B.L."/>
            <person name="Roberts R.J."/>
            <person name="DasSarma S."/>
        </authorList>
    </citation>
    <scope>NUCLEOTIDE SEQUENCE</scope>
    <source>
        <strain evidence="9">NMX12-1</strain>
    </source>
</reference>
<sequence>MNSDADERVTRRRFLRAGAGAAAAGVAATGTAAAQEGEGGPTVVTVGPGGSLVFDPETAYVKPGGTVRWEWGSSGHNVAPTSIPGEASWEGHEPLEDSGFTYEHTFEVEGTYEYVCTPHAGAGMEGVIEVTENPPEQTGYQSILPDSAKTLGVAATGSMVSVLGLTYLFMRYGGDYEGDFEE</sequence>
<evidence type="ECO:0000256" key="7">
    <source>
        <dbReference type="PIRSR" id="PIRSR602387-1"/>
    </source>
</evidence>
<evidence type="ECO:0000256" key="1">
    <source>
        <dbReference type="ARBA" id="ARBA00004370"/>
    </source>
</evidence>
<dbReference type="CDD" id="cd04220">
    <property type="entry name" value="Halocyanin"/>
    <property type="match status" value="1"/>
</dbReference>
<dbReference type="PRINTS" id="PR00157">
    <property type="entry name" value="PLASTOCYANIN"/>
</dbReference>
<dbReference type="InterPro" id="IPR006311">
    <property type="entry name" value="TAT_signal"/>
</dbReference>
<keyword evidence="4" id="KW-0249">Electron transport</keyword>
<dbReference type="GO" id="GO:0009055">
    <property type="term" value="F:electron transfer activity"/>
    <property type="evidence" value="ECO:0007669"/>
    <property type="project" value="InterPro"/>
</dbReference>
<feature type="binding site" evidence="7">
    <location>
        <position position="119"/>
    </location>
    <ligand>
        <name>Cu cation</name>
        <dbReference type="ChEBI" id="CHEBI:23378"/>
    </ligand>
</feature>
<dbReference type="EMBL" id="CP159204">
    <property type="protein sequence ID" value="XCF15333.1"/>
    <property type="molecule type" value="Genomic_DNA"/>
</dbReference>
<dbReference type="PROSITE" id="PS51318">
    <property type="entry name" value="TAT"/>
    <property type="match status" value="1"/>
</dbReference>
<evidence type="ECO:0000256" key="3">
    <source>
        <dbReference type="ARBA" id="ARBA00022723"/>
    </source>
</evidence>
<evidence type="ECO:0000256" key="2">
    <source>
        <dbReference type="ARBA" id="ARBA00022448"/>
    </source>
</evidence>
<feature type="binding site" evidence="7">
    <location>
        <position position="116"/>
    </location>
    <ligand>
        <name>Cu cation</name>
        <dbReference type="ChEBI" id="CHEBI:23378"/>
    </ligand>
</feature>
<proteinExistence type="predicted"/>
<dbReference type="PANTHER" id="PTHR34192:SF10">
    <property type="entry name" value="PLASTOCYANIN MAJOR ISOFORM, CHLOROPLASTIC-RELATED"/>
    <property type="match status" value="1"/>
</dbReference>
<dbReference type="InterPro" id="IPR000923">
    <property type="entry name" value="BlueCu_1"/>
</dbReference>
<protein>
    <submittedName>
        <fullName evidence="9">Plastocyanin/azurin family copper-binding protein</fullName>
    </submittedName>
</protein>
<dbReference type="GO" id="GO:0016020">
    <property type="term" value="C:membrane"/>
    <property type="evidence" value="ECO:0007669"/>
    <property type="project" value="UniProtKB-SubCell"/>
</dbReference>
<keyword evidence="2" id="KW-0813">Transport</keyword>